<dbReference type="GO" id="GO:0004741">
    <property type="term" value="F:[pyruvate dehydrogenase (acetyl-transferring)]-phosphatase activity"/>
    <property type="evidence" value="ECO:0007669"/>
    <property type="project" value="TreeGrafter"/>
</dbReference>
<dbReference type="SUPFAM" id="SSF81606">
    <property type="entry name" value="PP2C-like"/>
    <property type="match status" value="1"/>
</dbReference>
<dbReference type="Proteomes" id="UP000623467">
    <property type="component" value="Unassembled WGS sequence"/>
</dbReference>
<dbReference type="InterPro" id="IPR036457">
    <property type="entry name" value="PPM-type-like_dom_sf"/>
</dbReference>
<dbReference type="PROSITE" id="PS51746">
    <property type="entry name" value="PPM_2"/>
    <property type="match status" value="1"/>
</dbReference>
<reference evidence="2" key="1">
    <citation type="submission" date="2020-05" db="EMBL/GenBank/DDBJ databases">
        <title>Mycena genomes resolve the evolution of fungal bioluminescence.</title>
        <authorList>
            <person name="Tsai I.J."/>
        </authorList>
    </citation>
    <scope>NUCLEOTIDE SEQUENCE</scope>
    <source>
        <strain evidence="2">160909Yilan</strain>
    </source>
</reference>
<dbReference type="PANTHER" id="PTHR13832">
    <property type="entry name" value="PROTEIN PHOSPHATASE 2C"/>
    <property type="match status" value="1"/>
</dbReference>
<dbReference type="GO" id="GO:0005739">
    <property type="term" value="C:mitochondrion"/>
    <property type="evidence" value="ECO:0007669"/>
    <property type="project" value="TreeGrafter"/>
</dbReference>
<dbReference type="PANTHER" id="PTHR13832:SF792">
    <property type="entry name" value="GM14286P"/>
    <property type="match status" value="1"/>
</dbReference>
<dbReference type="CDD" id="cd00143">
    <property type="entry name" value="PP2Cc"/>
    <property type="match status" value="1"/>
</dbReference>
<evidence type="ECO:0000313" key="2">
    <source>
        <dbReference type="EMBL" id="KAF7359044.1"/>
    </source>
</evidence>
<feature type="domain" description="PPM-type phosphatase" evidence="1">
    <location>
        <begin position="80"/>
        <end position="437"/>
    </location>
</feature>
<name>A0A8H6YIU3_9AGAR</name>
<dbReference type="AlphaFoldDB" id="A0A8H6YIU3"/>
<dbReference type="InterPro" id="IPR015655">
    <property type="entry name" value="PP2C"/>
</dbReference>
<dbReference type="OrthoDB" id="420076at2759"/>
<evidence type="ECO:0000313" key="3">
    <source>
        <dbReference type="Proteomes" id="UP000623467"/>
    </source>
</evidence>
<dbReference type="EMBL" id="JACAZH010000009">
    <property type="protein sequence ID" value="KAF7359044.1"/>
    <property type="molecule type" value="Genomic_DNA"/>
</dbReference>
<evidence type="ECO:0000259" key="1">
    <source>
        <dbReference type="PROSITE" id="PS51746"/>
    </source>
</evidence>
<protein>
    <submittedName>
        <fullName evidence="2">PPM-type phosphatase domain-containing protein</fullName>
    </submittedName>
</protein>
<comment type="caution">
    <text evidence="2">The sequence shown here is derived from an EMBL/GenBank/DDBJ whole genome shotgun (WGS) entry which is preliminary data.</text>
</comment>
<keyword evidence="3" id="KW-1185">Reference proteome</keyword>
<gene>
    <name evidence="2" type="ORF">MSAN_01245200</name>
</gene>
<organism evidence="2 3">
    <name type="scientific">Mycena sanguinolenta</name>
    <dbReference type="NCBI Taxonomy" id="230812"/>
    <lineage>
        <taxon>Eukaryota</taxon>
        <taxon>Fungi</taxon>
        <taxon>Dikarya</taxon>
        <taxon>Basidiomycota</taxon>
        <taxon>Agaricomycotina</taxon>
        <taxon>Agaricomycetes</taxon>
        <taxon>Agaricomycetidae</taxon>
        <taxon>Agaricales</taxon>
        <taxon>Marasmiineae</taxon>
        <taxon>Mycenaceae</taxon>
        <taxon>Mycena</taxon>
    </lineage>
</organism>
<dbReference type="SMART" id="SM00332">
    <property type="entry name" value="PP2Cc"/>
    <property type="match status" value="1"/>
</dbReference>
<dbReference type="InterPro" id="IPR001932">
    <property type="entry name" value="PPM-type_phosphatase-like_dom"/>
</dbReference>
<dbReference type="Gene3D" id="3.60.40.10">
    <property type="entry name" value="PPM-type phosphatase domain"/>
    <property type="match status" value="1"/>
</dbReference>
<proteinExistence type="predicted"/>
<dbReference type="Pfam" id="PF00481">
    <property type="entry name" value="PP2C"/>
    <property type="match status" value="1"/>
</dbReference>
<accession>A0A8H6YIU3</accession>
<sequence length="438" mass="49208">MASRFPRFRFPAGSRSRLVLGLSGCSGLGLYYFASTFRKIHADVNFNSQPQQGHRETYHLQPHVGVHRVDSVFWPSNYPSEDVLTSMYVRPMSWSFWSVYDGHVGPQTAWHLEKHLLPKLVESLHVLYSKGEKQPQTEAIHSAIKKVFISLDDDMVNKSAQLISAQPEGTPIQALAARVLQVARAGSCALVAFYDANVRTLHVSVVGDSRAVLGRRRKTADGKTVYDVRVLSLDQTGRNPAEVARLSAEHPDEKLFDGARFLGWGITRTFGNGSMKWSKELQVWMEKNCMGNKPRTTLLTPPYFTARPEITTTEIQPGDFMIMASDGMWDCLTNEEAVGLVGLWLEGKSNDKKLLADSEERVIERTELPVEITDDKTHYSYWNVKKRFVNVDSNVARHLARNALGGADKDLHAALLSLPAPRARYFRDDVSAVVVFFE</sequence>